<protein>
    <submittedName>
        <fullName evidence="3">PilX N-terminal domain-containing pilus assembly protein</fullName>
    </submittedName>
</protein>
<feature type="transmembrane region" description="Helical" evidence="1">
    <location>
        <begin position="21"/>
        <end position="43"/>
    </location>
</feature>
<proteinExistence type="predicted"/>
<dbReference type="InterPro" id="IPR025746">
    <property type="entry name" value="PilX_N_dom"/>
</dbReference>
<keyword evidence="4" id="KW-1185">Reference proteome</keyword>
<dbReference type="RefSeq" id="WP_371439765.1">
    <property type="nucleotide sequence ID" value="NZ_JBHSRS010000084.1"/>
</dbReference>
<evidence type="ECO:0000313" key="3">
    <source>
        <dbReference type="EMBL" id="MFC6283999.1"/>
    </source>
</evidence>
<accession>A0ABW1U2V7</accession>
<feature type="domain" description="Type 4 fimbrial biogenesis protein PilX N-terminal" evidence="2">
    <location>
        <begin position="21"/>
        <end position="71"/>
    </location>
</feature>
<keyword evidence="1" id="KW-1133">Transmembrane helix</keyword>
<sequence length="188" mass="20195">MSTTLSRGERALRARRHQKESGIVLILALILLVVISTVAVLAVRNSISGEQVSNNLRVSAVATQAAETALRYCENQVLSRVSTLVINTMPLNSTQTVPNLWASRTNWTTGVANTVTAAISNSSNAAGRTVTTLPGCMIEKYPLVTLQGGPARESYLITARGYSQDYSTNSSGQVKSGSEVWLQSILRQ</sequence>
<keyword evidence="1" id="KW-0472">Membrane</keyword>
<organism evidence="3 4">
    <name type="scientific">Polaromonas aquatica</name>
    <dbReference type="NCBI Taxonomy" id="332657"/>
    <lineage>
        <taxon>Bacteria</taxon>
        <taxon>Pseudomonadati</taxon>
        <taxon>Pseudomonadota</taxon>
        <taxon>Betaproteobacteria</taxon>
        <taxon>Burkholderiales</taxon>
        <taxon>Comamonadaceae</taxon>
        <taxon>Polaromonas</taxon>
    </lineage>
</organism>
<gene>
    <name evidence="3" type="ORF">ACFQND_22465</name>
</gene>
<evidence type="ECO:0000259" key="2">
    <source>
        <dbReference type="Pfam" id="PF14341"/>
    </source>
</evidence>
<keyword evidence="1" id="KW-0812">Transmembrane</keyword>
<reference evidence="4" key="1">
    <citation type="journal article" date="2019" name="Int. J. Syst. Evol. Microbiol.">
        <title>The Global Catalogue of Microorganisms (GCM) 10K type strain sequencing project: providing services to taxonomists for standard genome sequencing and annotation.</title>
        <authorList>
            <consortium name="The Broad Institute Genomics Platform"/>
            <consortium name="The Broad Institute Genome Sequencing Center for Infectious Disease"/>
            <person name="Wu L."/>
            <person name="Ma J."/>
        </authorList>
    </citation>
    <scope>NUCLEOTIDE SEQUENCE [LARGE SCALE GENOMIC DNA]</scope>
    <source>
        <strain evidence="4">CCUG 39402</strain>
    </source>
</reference>
<evidence type="ECO:0000256" key="1">
    <source>
        <dbReference type="SAM" id="Phobius"/>
    </source>
</evidence>
<dbReference type="Proteomes" id="UP001596270">
    <property type="component" value="Unassembled WGS sequence"/>
</dbReference>
<comment type="caution">
    <text evidence="3">The sequence shown here is derived from an EMBL/GenBank/DDBJ whole genome shotgun (WGS) entry which is preliminary data.</text>
</comment>
<dbReference type="EMBL" id="JBHSRS010000084">
    <property type="protein sequence ID" value="MFC6283999.1"/>
    <property type="molecule type" value="Genomic_DNA"/>
</dbReference>
<name>A0ABW1U2V7_9BURK</name>
<dbReference type="Pfam" id="PF14341">
    <property type="entry name" value="PilX_N"/>
    <property type="match status" value="1"/>
</dbReference>
<evidence type="ECO:0000313" key="4">
    <source>
        <dbReference type="Proteomes" id="UP001596270"/>
    </source>
</evidence>